<keyword evidence="1 3" id="KW-0853">WD repeat</keyword>
<feature type="repeat" description="WD" evidence="3">
    <location>
        <begin position="1096"/>
        <end position="1128"/>
    </location>
</feature>
<dbReference type="Proteomes" id="UP000059188">
    <property type="component" value="Unassembled WGS sequence"/>
</dbReference>
<feature type="repeat" description="WD" evidence="3">
    <location>
        <begin position="926"/>
        <end position="967"/>
    </location>
</feature>
<organism evidence="5 6">
    <name type="scientific">Thanatephorus cucumeris (strain AG1-IB / isolate 7/3/14)</name>
    <name type="common">Lettuce bottom rot fungus</name>
    <name type="synonym">Rhizoctonia solani</name>
    <dbReference type="NCBI Taxonomy" id="1108050"/>
    <lineage>
        <taxon>Eukaryota</taxon>
        <taxon>Fungi</taxon>
        <taxon>Dikarya</taxon>
        <taxon>Basidiomycota</taxon>
        <taxon>Agaricomycotina</taxon>
        <taxon>Agaricomycetes</taxon>
        <taxon>Cantharellales</taxon>
        <taxon>Ceratobasidiaceae</taxon>
        <taxon>Rhizoctonia</taxon>
        <taxon>Rhizoctonia solani AG-1</taxon>
    </lineage>
</organism>
<feature type="repeat" description="WD" evidence="3">
    <location>
        <begin position="579"/>
        <end position="620"/>
    </location>
</feature>
<dbReference type="Gene3D" id="2.130.10.10">
    <property type="entry name" value="YVTN repeat-like/Quinoprotein amine dehydrogenase"/>
    <property type="match status" value="5"/>
</dbReference>
<dbReference type="EMBL" id="LN679125">
    <property type="protein sequence ID" value="CEL56893.1"/>
    <property type="molecule type" value="Genomic_DNA"/>
</dbReference>
<dbReference type="PROSITE" id="PS50082">
    <property type="entry name" value="WD_REPEATS_2"/>
    <property type="match status" value="13"/>
</dbReference>
<dbReference type="STRING" id="1108050.A0A0B7FKX5"/>
<sequence length="1225" mass="135430">MNGMAGTGKTTVAASFSKTLDSQKQLAASFFCTVASPECRQVKRIVPSIAYQLARYSIPFQRALYQVLGNDPNLPSKNISKQFEQLLKEPLVKVEAAIPNNLVVVIDALDECDDKNGVELLLDMIFKYINTIPLKFFITSRPKPDIYNKMLSYLSGTQTTFHLHNIENSLVQADIETYLKLELFYISPTEEQIGVLAQKLGNLFIYAATLIRYIRFGKRSANPHKRLKSALEMISKQNNMHTEIDSLYLSVLDSVIDEDGLDEEEVEDLRLVLHTILCAQEPISIRTLCMLSGLDDSERVSFALQPVRSVIHFSESTQLISILHASFQDFMFDKARSRRFFCDIAHHNQILVQHCFETMKNELKFNICNLETSFIPDQSIDDIKTRIKRCISSELYYACRYWGEHLQCTSHIAQSIKLRDMLGQFLSTRLLFWMEVMNLNLVMSMGAEILLKVILWLRQGSGTSSELDWFAEDSRNFVNSFAANPVSQSTPHIYISMLPFCPKSTSVSQHYWGRMRGLIDAKGSGMQYREAAALATWKVGSGVHSVAYSPDGTRVAFGCTNGTLGIRNVYDGYIIVGPIEGHTACVTSVDFSPDGMRVASGSKDSTIRIWNAQDGTPATEPIACNSREVNSLAFSADSSLIVAGYQNHCIEVWSVCLPTPVSITGSLVGHTGPIRSVAFSPYGDRVASGSNDHTIRIWDIDKPNGAYTNKIIEGHTGSVESVAFSSDGKYLASGSGDRTVRIWNVLDGEPVINPIEGHRSRVTSISFSPDDKYIASCSCDQAIRVWNIRDGTLVDGLFEGHTGYIFCVRFSPDGTRMASGSEDCTIRLWNISETGLIIPPSAGHTHRINSVAISPDNSHIATASSDFTLIIWDMRGNKVTQTLREGHNDIVWSVAFSLDGGRIASGSSDRTVRLWDVYDNRCLKTFEGHSDVVYAVSFSPNGKSVISASSDCTIRVWDALSGALVLDPIRSYNGSITSMALSADGLLIASGSSDSTIQVWGAEDGKLIWGPSSGHGDAITSVTFSPDSEMILSTSRDCTARLWNTHNGNLLGTTLEGHANRVTSATFSPDGTYIATTSDDCTVKVWMVNGTHIRTFYGHTDSVRSVAFSPDGSQVVSASWDQYIRLWNTGKLLKDTAKYGEFIGFKAFYANKNRSPSNEKGGWTIREDGWVISGTELLFWVPSEVLRSLITEYCTHAIGRSGTIMVDLTGAFIGERWHECYITSK</sequence>
<feature type="repeat" description="WD" evidence="3">
    <location>
        <begin position="622"/>
        <end position="655"/>
    </location>
</feature>
<dbReference type="InterPro" id="IPR036322">
    <property type="entry name" value="WD40_repeat_dom_sf"/>
</dbReference>
<dbReference type="InterPro" id="IPR015943">
    <property type="entry name" value="WD40/YVTN_repeat-like_dom_sf"/>
</dbReference>
<keyword evidence="6" id="KW-1185">Reference proteome</keyword>
<feature type="repeat" description="WD" evidence="3">
    <location>
        <begin position="1055"/>
        <end position="1086"/>
    </location>
</feature>
<feature type="repeat" description="WD" evidence="3">
    <location>
        <begin position="755"/>
        <end position="796"/>
    </location>
</feature>
<dbReference type="AlphaFoldDB" id="A0A0B7FKX5"/>
<dbReference type="InterPro" id="IPR001680">
    <property type="entry name" value="WD40_rpt"/>
</dbReference>
<evidence type="ECO:0000313" key="5">
    <source>
        <dbReference type="EMBL" id="CEL56893.1"/>
    </source>
</evidence>
<evidence type="ECO:0000256" key="2">
    <source>
        <dbReference type="ARBA" id="ARBA00022737"/>
    </source>
</evidence>
<protein>
    <submittedName>
        <fullName evidence="5">Putative WD repeat-containing protein alr3466</fullName>
    </submittedName>
</protein>
<proteinExistence type="predicted"/>
<dbReference type="InterPro" id="IPR019775">
    <property type="entry name" value="WD40_repeat_CS"/>
</dbReference>
<keyword evidence="2" id="KW-0677">Repeat</keyword>
<reference evidence="5 6" key="1">
    <citation type="submission" date="2014-11" db="EMBL/GenBank/DDBJ databases">
        <authorList>
            <person name="Wibberg Daniel"/>
        </authorList>
    </citation>
    <scope>NUCLEOTIDE SEQUENCE [LARGE SCALE GENOMIC DNA]</scope>
    <source>
        <strain evidence="5">Rhizoctonia solani AG1-IB 7/3/14</strain>
    </source>
</reference>
<feature type="repeat" description="WD" evidence="3">
    <location>
        <begin position="884"/>
        <end position="925"/>
    </location>
</feature>
<dbReference type="PRINTS" id="PR00320">
    <property type="entry name" value="GPROTEINBRPT"/>
</dbReference>
<feature type="repeat" description="WD" evidence="3">
    <location>
        <begin position="1012"/>
        <end position="1053"/>
    </location>
</feature>
<dbReference type="InterPro" id="IPR027417">
    <property type="entry name" value="P-loop_NTPase"/>
</dbReference>
<gene>
    <name evidence="5" type="ORF">RSOLAG1IB_08171</name>
</gene>
<feature type="repeat" description="WD" evidence="3">
    <location>
        <begin position="798"/>
        <end position="832"/>
    </location>
</feature>
<dbReference type="InterPro" id="IPR007111">
    <property type="entry name" value="NACHT_NTPase"/>
</dbReference>
<feature type="repeat" description="WD" evidence="3">
    <location>
        <begin position="712"/>
        <end position="753"/>
    </location>
</feature>
<dbReference type="PROSITE" id="PS00678">
    <property type="entry name" value="WD_REPEATS_1"/>
    <property type="match status" value="8"/>
</dbReference>
<dbReference type="PANTHER" id="PTHR19848:SF8">
    <property type="entry name" value="F-BOX AND WD REPEAT DOMAIN CONTAINING 7"/>
    <property type="match status" value="1"/>
</dbReference>
<dbReference type="SUPFAM" id="SSF52540">
    <property type="entry name" value="P-loop containing nucleoside triphosphate hydrolases"/>
    <property type="match status" value="1"/>
</dbReference>
<dbReference type="CDD" id="cd00200">
    <property type="entry name" value="WD40"/>
    <property type="match status" value="2"/>
</dbReference>
<dbReference type="InterPro" id="IPR056884">
    <property type="entry name" value="NPHP3-like_N"/>
</dbReference>
<dbReference type="Pfam" id="PF24883">
    <property type="entry name" value="NPHP3_N"/>
    <property type="match status" value="1"/>
</dbReference>
<evidence type="ECO:0000259" key="4">
    <source>
        <dbReference type="PROSITE" id="PS50837"/>
    </source>
</evidence>
<dbReference type="InterPro" id="IPR020472">
    <property type="entry name" value="WD40_PAC1"/>
</dbReference>
<accession>A0A0B7FKX5</accession>
<feature type="repeat" description="WD" evidence="3">
    <location>
        <begin position="667"/>
        <end position="708"/>
    </location>
</feature>
<dbReference type="Pfam" id="PF00400">
    <property type="entry name" value="WD40"/>
    <property type="match status" value="13"/>
</dbReference>
<feature type="repeat" description="WD" evidence="3">
    <location>
        <begin position="841"/>
        <end position="882"/>
    </location>
</feature>
<dbReference type="PANTHER" id="PTHR19848">
    <property type="entry name" value="WD40 REPEAT PROTEIN"/>
    <property type="match status" value="1"/>
</dbReference>
<evidence type="ECO:0000256" key="1">
    <source>
        <dbReference type="ARBA" id="ARBA00022574"/>
    </source>
</evidence>
<dbReference type="SUPFAM" id="SSF50978">
    <property type="entry name" value="WD40 repeat-like"/>
    <property type="match status" value="3"/>
</dbReference>
<dbReference type="OrthoDB" id="538223at2759"/>
<feature type="domain" description="NACHT" evidence="4">
    <location>
        <begin position="1"/>
        <end position="142"/>
    </location>
</feature>
<feature type="repeat" description="WD" evidence="3">
    <location>
        <begin position="969"/>
        <end position="1010"/>
    </location>
</feature>
<evidence type="ECO:0000256" key="3">
    <source>
        <dbReference type="PROSITE-ProRule" id="PRU00221"/>
    </source>
</evidence>
<evidence type="ECO:0000313" key="6">
    <source>
        <dbReference type="Proteomes" id="UP000059188"/>
    </source>
</evidence>
<dbReference type="SMART" id="SM00320">
    <property type="entry name" value="WD40"/>
    <property type="match status" value="14"/>
</dbReference>
<name>A0A0B7FKX5_THACB</name>
<dbReference type="PROSITE" id="PS50837">
    <property type="entry name" value="NACHT"/>
    <property type="match status" value="1"/>
</dbReference>
<dbReference type="Gene3D" id="3.40.50.300">
    <property type="entry name" value="P-loop containing nucleotide triphosphate hydrolases"/>
    <property type="match status" value="1"/>
</dbReference>
<dbReference type="PROSITE" id="PS50294">
    <property type="entry name" value="WD_REPEATS_REGION"/>
    <property type="match status" value="12"/>
</dbReference>